<dbReference type="InterPro" id="IPR002513">
    <property type="entry name" value="Tn3_Tnp_DDE_dom"/>
</dbReference>
<dbReference type="Pfam" id="PF01526">
    <property type="entry name" value="DDE_Tnp_Tn3"/>
    <property type="match status" value="1"/>
</dbReference>
<protein>
    <submittedName>
        <fullName evidence="2">Transposase</fullName>
    </submittedName>
</protein>
<gene>
    <name evidence="2" type="primary">tnpA</name>
    <name evidence="3" type="ORF">NCTC7295_02899</name>
    <name evidence="2" type="ORF">NCTC7307_02938</name>
    <name evidence="4" type="ORF">NCTC8297_03068</name>
</gene>
<keyword evidence="5" id="KW-1185">Reference proteome</keyword>
<evidence type="ECO:0000313" key="6">
    <source>
        <dbReference type="Proteomes" id="UP000254124"/>
    </source>
</evidence>
<evidence type="ECO:0000259" key="1">
    <source>
        <dbReference type="Pfam" id="PF01526"/>
    </source>
</evidence>
<dbReference type="AlphaFoldDB" id="A0A2X4TR10"/>
<evidence type="ECO:0000313" key="3">
    <source>
        <dbReference type="EMBL" id="SUG15239.1"/>
    </source>
</evidence>
<dbReference type="Proteomes" id="UP000248731">
    <property type="component" value="Chromosome 1"/>
</dbReference>
<name>A0A2X4TR10_SALER</name>
<evidence type="ECO:0000313" key="7">
    <source>
        <dbReference type="Proteomes" id="UP000254741"/>
    </source>
</evidence>
<dbReference type="GO" id="GO:0006313">
    <property type="term" value="P:DNA transposition"/>
    <property type="evidence" value="ECO:0007669"/>
    <property type="project" value="InterPro"/>
</dbReference>
<evidence type="ECO:0000313" key="5">
    <source>
        <dbReference type="Proteomes" id="UP000248731"/>
    </source>
</evidence>
<accession>A0A2X4TR10</accession>
<dbReference type="EMBL" id="LS483466">
    <property type="protein sequence ID" value="SQI24908.1"/>
    <property type="molecule type" value="Genomic_DNA"/>
</dbReference>
<organism evidence="2 5">
    <name type="scientific">Salmonella enterica subsp. arizonae</name>
    <dbReference type="NCBI Taxonomy" id="59203"/>
    <lineage>
        <taxon>Bacteria</taxon>
        <taxon>Pseudomonadati</taxon>
        <taxon>Pseudomonadota</taxon>
        <taxon>Gammaproteobacteria</taxon>
        <taxon>Enterobacterales</taxon>
        <taxon>Enterobacteriaceae</taxon>
        <taxon>Salmonella</taxon>
    </lineage>
</organism>
<reference evidence="5 6" key="1">
    <citation type="submission" date="2018-06" db="EMBL/GenBank/DDBJ databases">
        <authorList>
            <consortium name="Pathogen Informatics"/>
            <person name="Doyle S."/>
        </authorList>
    </citation>
    <scope>NUCLEOTIDE SEQUENCE [LARGE SCALE GENOMIC DNA]</scope>
    <source>
        <strain evidence="3 6">NCTC7295</strain>
        <strain evidence="2 5">NCTC7307</strain>
        <strain evidence="4 7">NCTC8297</strain>
    </source>
</reference>
<dbReference type="GO" id="GO:0004803">
    <property type="term" value="F:transposase activity"/>
    <property type="evidence" value="ECO:0007669"/>
    <property type="project" value="InterPro"/>
</dbReference>
<evidence type="ECO:0000313" key="2">
    <source>
        <dbReference type="EMBL" id="SQI24908.1"/>
    </source>
</evidence>
<sequence>MNSGSVWEKENMDGINLGLTKMAESCPGTTRASLENMQAWYIRDKTYSAALAELVNAQKSRPLAALWGDGSTSSSDGQNFRIEC</sequence>
<feature type="domain" description="Tn3 transposase DDE" evidence="1">
    <location>
        <begin position="13"/>
        <end position="82"/>
    </location>
</feature>
<dbReference type="EMBL" id="UGXG01000002">
    <property type="protein sequence ID" value="SUG47790.1"/>
    <property type="molecule type" value="Genomic_DNA"/>
</dbReference>
<dbReference type="Proteomes" id="UP000254741">
    <property type="component" value="Unassembled WGS sequence"/>
</dbReference>
<dbReference type="Proteomes" id="UP000254124">
    <property type="component" value="Unassembled WGS sequence"/>
</dbReference>
<dbReference type="EMBL" id="UGWZ01000001">
    <property type="protein sequence ID" value="SUG15239.1"/>
    <property type="molecule type" value="Genomic_DNA"/>
</dbReference>
<proteinExistence type="predicted"/>
<evidence type="ECO:0000313" key="4">
    <source>
        <dbReference type="EMBL" id="SUG47790.1"/>
    </source>
</evidence>